<keyword evidence="2 4" id="KW-0238">DNA-binding</keyword>
<comment type="caution">
    <text evidence="6">The sequence shown here is derived from an EMBL/GenBank/DDBJ whole genome shotgun (WGS) entry which is preliminary data.</text>
</comment>
<name>A0ABQ2NAX2_9ACTN</name>
<dbReference type="PANTHER" id="PTHR30055:SF234">
    <property type="entry name" value="HTH-TYPE TRANSCRIPTIONAL REGULATOR BETI"/>
    <property type="match status" value="1"/>
</dbReference>
<evidence type="ECO:0000259" key="5">
    <source>
        <dbReference type="PROSITE" id="PS50977"/>
    </source>
</evidence>
<dbReference type="Pfam" id="PF00440">
    <property type="entry name" value="TetR_N"/>
    <property type="match status" value="1"/>
</dbReference>
<sequence>MSAQQTAAEVAPLSRVERRKAELRREIIDAAFECFAANGYHATGIADIAARLGIGHGTFYRYFANKRDIVEHVINDLIERVVATLTAENAPDAPHSLEEYRAQTARIGDALADVFGEDPRVPRMLLLVAPGIDKEMGARILDFFALATTLTAAYVQHGVTEGYLPDDLDVDNTARAINGMILASVLAALHDPELDQQRLRAAIQRVMYDGISGRR</sequence>
<dbReference type="SUPFAM" id="SSF48498">
    <property type="entry name" value="Tetracyclin repressor-like, C-terminal domain"/>
    <property type="match status" value="1"/>
</dbReference>
<evidence type="ECO:0000256" key="1">
    <source>
        <dbReference type="ARBA" id="ARBA00023015"/>
    </source>
</evidence>
<dbReference type="PANTHER" id="PTHR30055">
    <property type="entry name" value="HTH-TYPE TRANSCRIPTIONAL REGULATOR RUTR"/>
    <property type="match status" value="1"/>
</dbReference>
<dbReference type="Gene3D" id="1.10.357.10">
    <property type="entry name" value="Tetracycline Repressor, domain 2"/>
    <property type="match status" value="1"/>
</dbReference>
<dbReference type="InterPro" id="IPR009057">
    <property type="entry name" value="Homeodomain-like_sf"/>
</dbReference>
<keyword evidence="1" id="KW-0805">Transcription regulation</keyword>
<accession>A0ABQ2NAX2</accession>
<dbReference type="InterPro" id="IPR001647">
    <property type="entry name" value="HTH_TetR"/>
</dbReference>
<feature type="DNA-binding region" description="H-T-H motif" evidence="4">
    <location>
        <begin position="44"/>
        <end position="63"/>
    </location>
</feature>
<organism evidence="6 7">
    <name type="scientific">Nocardioides phosphati</name>
    <dbReference type="NCBI Taxonomy" id="1867775"/>
    <lineage>
        <taxon>Bacteria</taxon>
        <taxon>Bacillati</taxon>
        <taxon>Actinomycetota</taxon>
        <taxon>Actinomycetes</taxon>
        <taxon>Propionibacteriales</taxon>
        <taxon>Nocardioidaceae</taxon>
        <taxon>Nocardioides</taxon>
    </lineage>
</organism>
<dbReference type="InterPro" id="IPR036271">
    <property type="entry name" value="Tet_transcr_reg_TetR-rel_C_sf"/>
</dbReference>
<evidence type="ECO:0000256" key="4">
    <source>
        <dbReference type="PROSITE-ProRule" id="PRU00335"/>
    </source>
</evidence>
<dbReference type="SUPFAM" id="SSF46689">
    <property type="entry name" value="Homeodomain-like"/>
    <property type="match status" value="1"/>
</dbReference>
<dbReference type="Proteomes" id="UP000655410">
    <property type="component" value="Unassembled WGS sequence"/>
</dbReference>
<protein>
    <submittedName>
        <fullName evidence="6">Transcriptional regulator, TetR family protein</fullName>
    </submittedName>
</protein>
<proteinExistence type="predicted"/>
<evidence type="ECO:0000256" key="3">
    <source>
        <dbReference type="ARBA" id="ARBA00023163"/>
    </source>
</evidence>
<dbReference type="RefSeq" id="WP_188783649.1">
    <property type="nucleotide sequence ID" value="NZ_BMNI01000003.1"/>
</dbReference>
<dbReference type="InterPro" id="IPR050109">
    <property type="entry name" value="HTH-type_TetR-like_transc_reg"/>
</dbReference>
<dbReference type="EMBL" id="BMNI01000003">
    <property type="protein sequence ID" value="GGO89147.1"/>
    <property type="molecule type" value="Genomic_DNA"/>
</dbReference>
<feature type="domain" description="HTH tetR-type" evidence="5">
    <location>
        <begin position="21"/>
        <end position="81"/>
    </location>
</feature>
<dbReference type="PROSITE" id="PS50977">
    <property type="entry name" value="HTH_TETR_2"/>
    <property type="match status" value="1"/>
</dbReference>
<reference evidence="7" key="1">
    <citation type="journal article" date="2019" name="Int. J. Syst. Evol. Microbiol.">
        <title>The Global Catalogue of Microorganisms (GCM) 10K type strain sequencing project: providing services to taxonomists for standard genome sequencing and annotation.</title>
        <authorList>
            <consortium name="The Broad Institute Genomics Platform"/>
            <consortium name="The Broad Institute Genome Sequencing Center for Infectious Disease"/>
            <person name="Wu L."/>
            <person name="Ma J."/>
        </authorList>
    </citation>
    <scope>NUCLEOTIDE SEQUENCE [LARGE SCALE GENOMIC DNA]</scope>
    <source>
        <strain evidence="7">CGMCC 4.7371</strain>
    </source>
</reference>
<evidence type="ECO:0000313" key="7">
    <source>
        <dbReference type="Proteomes" id="UP000655410"/>
    </source>
</evidence>
<gene>
    <name evidence="6" type="ORF">GCM10011584_17850</name>
</gene>
<dbReference type="PRINTS" id="PR00455">
    <property type="entry name" value="HTHTETR"/>
</dbReference>
<evidence type="ECO:0000313" key="6">
    <source>
        <dbReference type="EMBL" id="GGO89147.1"/>
    </source>
</evidence>
<evidence type="ECO:0000256" key="2">
    <source>
        <dbReference type="ARBA" id="ARBA00023125"/>
    </source>
</evidence>
<keyword evidence="3" id="KW-0804">Transcription</keyword>
<keyword evidence="7" id="KW-1185">Reference proteome</keyword>